<dbReference type="GO" id="GO:0016985">
    <property type="term" value="F:mannan endo-1,4-beta-mannosidase activity"/>
    <property type="evidence" value="ECO:0007669"/>
    <property type="project" value="UniProtKB-EC"/>
</dbReference>
<gene>
    <name evidence="13" type="ORF">SCOCK_80010</name>
</gene>
<dbReference type="CDD" id="cd23451">
    <property type="entry name" value="beta-trefoil_Ricin_laminarinase"/>
    <property type="match status" value="1"/>
</dbReference>
<dbReference type="EMBL" id="CAJSLV010000114">
    <property type="protein sequence ID" value="CAG6398855.1"/>
    <property type="molecule type" value="Genomic_DNA"/>
</dbReference>
<protein>
    <submittedName>
        <fullName evidence="13">Mannan endo-1,4-beta-mannosidase</fullName>
        <ecNumber evidence="13">3.2.1.78</ecNumber>
    </submittedName>
</protein>
<dbReference type="PROSITE" id="PS51764">
    <property type="entry name" value="GH26"/>
    <property type="match status" value="1"/>
</dbReference>
<evidence type="ECO:0000256" key="1">
    <source>
        <dbReference type="ARBA" id="ARBA00004613"/>
    </source>
</evidence>
<keyword evidence="8 10" id="KW-0326">Glycosidase</keyword>
<dbReference type="PANTHER" id="PTHR38050:SF2">
    <property type="entry name" value="FERULOYL ESTERASE C-RELATED"/>
    <property type="match status" value="1"/>
</dbReference>
<sequence length="782" mass="81683">MSLRARTRALLAGIVAAATAGVALTLTGGSAAAAPPAASGVTKADEIAYLKSLTGNHVLSGQQGGANSSPSQWISKVHDITGKYPGIWNGDFGFSQNDIDNRQTVVNEAKAEWNNGALPGLMMHACRPDVATCAFEGGSNPVNGSKLSDPEWQQVITDGTTLNTDYKRKLDQFVPYFQQLKDAGIPVLFRPLHEMNEGWAWWGGRSGPNGSARLFQITHDYLQSKGLDNIIWVWALKDVQGAAPQASGYYPGDSYVDVVGLDVWWQKFPATDWYNAMSAIAGSKKPMALAEVGSVPQPAQLSAQPKWVYWNVWLDYLTNSGYNTNDSVKAGYYDARVLSRGDIHIPGGGTPPGGPGTGPITGVGGKCVDVAGASSANGSAVQLYDCNGTTAQSWTVGSDGTVRALGKCLDATGQGTVNGTVLQLWDCNGSGAQQWVAESDGHLRNPQSGRYLDVPGGSTANGTRLQIWDRNTNAWQLWHLPQGGGGTTSPGSCTPSLGSGQYSTPVSFGGSSYQVLVHIPARAAGTRLPLVLDLHGSQSTGAGQLSYSDMAPTADAGAFIVAAPTGVVPAGSGYIWNVPSVTPSGTRDDVGFLRQVIDTLTASACADPARVYATGYSGGGRMTSALGCMLADKVAAIAPVAGIRAGRPDPADHSKPEASSCTPSRAVPVIAFHGQQDATNPYDGGGDGTAWQYSVPVAQQAWAGLDGCTAAPATSQVSTHVSRTVYSGCRDGAEVQLYTVSDGGHTWPDSPQDNGNGTVTHEVSADTLMWQFFRQHPMPGAS</sequence>
<proteinExistence type="inferred from homology"/>
<feature type="active site" description="Nucleophile" evidence="10">
    <location>
        <position position="291"/>
    </location>
</feature>
<keyword evidence="7" id="KW-0119">Carbohydrate metabolism</keyword>
<dbReference type="RefSeq" id="WP_308208372.1">
    <property type="nucleotide sequence ID" value="NZ_CAJSLV010000114.1"/>
</dbReference>
<organism evidence="13 14">
    <name type="scientific">Actinacidiphila cocklensis</name>
    <dbReference type="NCBI Taxonomy" id="887465"/>
    <lineage>
        <taxon>Bacteria</taxon>
        <taxon>Bacillati</taxon>
        <taxon>Actinomycetota</taxon>
        <taxon>Actinomycetes</taxon>
        <taxon>Kitasatosporales</taxon>
        <taxon>Streptomycetaceae</taxon>
        <taxon>Actinacidiphila</taxon>
    </lineage>
</organism>
<keyword evidence="5 11" id="KW-0732">Signal</keyword>
<dbReference type="InterPro" id="IPR035992">
    <property type="entry name" value="Ricin_B-like_lectins"/>
</dbReference>
<dbReference type="InterPro" id="IPR029058">
    <property type="entry name" value="AB_hydrolase_fold"/>
</dbReference>
<reference evidence="13" key="1">
    <citation type="submission" date="2021-05" db="EMBL/GenBank/DDBJ databases">
        <authorList>
            <person name="Arsene-Ploetze F."/>
        </authorList>
    </citation>
    <scope>NUCLEOTIDE SEQUENCE</scope>
    <source>
        <strain evidence="13">DSM 42138</strain>
    </source>
</reference>
<keyword evidence="3" id="KW-0964">Secreted</keyword>
<evidence type="ECO:0000256" key="10">
    <source>
        <dbReference type="PROSITE-ProRule" id="PRU01100"/>
    </source>
</evidence>
<dbReference type="GO" id="GO:0005576">
    <property type="term" value="C:extracellular region"/>
    <property type="evidence" value="ECO:0007669"/>
    <property type="project" value="UniProtKB-SubCell"/>
</dbReference>
<dbReference type="PROSITE" id="PS50231">
    <property type="entry name" value="RICIN_B_LECTIN"/>
    <property type="match status" value="1"/>
</dbReference>
<dbReference type="GO" id="GO:0045493">
    <property type="term" value="P:xylan catabolic process"/>
    <property type="evidence" value="ECO:0007669"/>
    <property type="project" value="UniProtKB-KW"/>
</dbReference>
<name>A0A9W4E483_9ACTN</name>
<keyword evidence="9" id="KW-0624">Polysaccharide degradation</keyword>
<feature type="signal peptide" evidence="11">
    <location>
        <begin position="1"/>
        <end position="33"/>
    </location>
</feature>
<dbReference type="Gene3D" id="2.80.10.50">
    <property type="match status" value="2"/>
</dbReference>
<evidence type="ECO:0000259" key="12">
    <source>
        <dbReference type="PROSITE" id="PS51764"/>
    </source>
</evidence>
<dbReference type="AlphaFoldDB" id="A0A9W4E483"/>
<dbReference type="GO" id="GO:0030600">
    <property type="term" value="F:feruloyl esterase activity"/>
    <property type="evidence" value="ECO:0007669"/>
    <property type="project" value="InterPro"/>
</dbReference>
<dbReference type="InterPro" id="IPR000805">
    <property type="entry name" value="Glyco_hydro_26"/>
</dbReference>
<dbReference type="Proteomes" id="UP001152519">
    <property type="component" value="Unassembled WGS sequence"/>
</dbReference>
<keyword evidence="14" id="KW-1185">Reference proteome</keyword>
<evidence type="ECO:0000256" key="9">
    <source>
        <dbReference type="ARBA" id="ARBA00023326"/>
    </source>
</evidence>
<dbReference type="InterPro" id="IPR017853">
    <property type="entry name" value="GH"/>
</dbReference>
<keyword evidence="6 10" id="KW-0378">Hydrolase</keyword>
<evidence type="ECO:0000313" key="13">
    <source>
        <dbReference type="EMBL" id="CAG6398855.1"/>
    </source>
</evidence>
<dbReference type="PRINTS" id="PR00739">
    <property type="entry name" value="GLHYDRLASE26"/>
</dbReference>
<feature type="domain" description="GH26" evidence="12">
    <location>
        <begin position="41"/>
        <end position="341"/>
    </location>
</feature>
<feature type="chain" id="PRO_5040803212" evidence="11">
    <location>
        <begin position="34"/>
        <end position="782"/>
    </location>
</feature>
<evidence type="ECO:0000256" key="4">
    <source>
        <dbReference type="ARBA" id="ARBA00022651"/>
    </source>
</evidence>
<evidence type="ECO:0000256" key="8">
    <source>
        <dbReference type="ARBA" id="ARBA00023295"/>
    </source>
</evidence>
<comment type="similarity">
    <text evidence="2 10">Belongs to the glycosyl hydrolase 26 family.</text>
</comment>
<comment type="caution">
    <text evidence="13">The sequence shown here is derived from an EMBL/GenBank/DDBJ whole genome shotgun (WGS) entry which is preliminary data.</text>
</comment>
<evidence type="ECO:0000256" key="11">
    <source>
        <dbReference type="SAM" id="SignalP"/>
    </source>
</evidence>
<dbReference type="InterPro" id="IPR043595">
    <property type="entry name" value="FaeB/C/D"/>
</dbReference>
<dbReference type="Pfam" id="PF02156">
    <property type="entry name" value="Glyco_hydro_26"/>
    <property type="match status" value="1"/>
</dbReference>
<dbReference type="PANTHER" id="PTHR38050">
    <property type="match status" value="1"/>
</dbReference>
<accession>A0A9W4E483</accession>
<dbReference type="Pfam" id="PF00652">
    <property type="entry name" value="Ricin_B_lectin"/>
    <property type="match status" value="1"/>
</dbReference>
<dbReference type="GO" id="GO:0006080">
    <property type="term" value="P:substituted mannan metabolic process"/>
    <property type="evidence" value="ECO:0007669"/>
    <property type="project" value="InterPro"/>
</dbReference>
<dbReference type="InterPro" id="IPR000772">
    <property type="entry name" value="Ricin_B_lectin"/>
</dbReference>
<evidence type="ECO:0000313" key="14">
    <source>
        <dbReference type="Proteomes" id="UP001152519"/>
    </source>
</evidence>
<evidence type="ECO:0000256" key="7">
    <source>
        <dbReference type="ARBA" id="ARBA00023277"/>
    </source>
</evidence>
<evidence type="ECO:0000256" key="3">
    <source>
        <dbReference type="ARBA" id="ARBA00022525"/>
    </source>
</evidence>
<dbReference type="Gene3D" id="3.40.50.1820">
    <property type="entry name" value="alpha/beta hydrolase"/>
    <property type="match status" value="1"/>
</dbReference>
<dbReference type="SMART" id="SM00458">
    <property type="entry name" value="RICIN"/>
    <property type="match status" value="1"/>
</dbReference>
<comment type="subcellular location">
    <subcellularLocation>
        <location evidence="1">Secreted</location>
    </subcellularLocation>
</comment>
<keyword evidence="4" id="KW-0858">Xylan degradation</keyword>
<dbReference type="SUPFAM" id="SSF50370">
    <property type="entry name" value="Ricin B-like lectins"/>
    <property type="match status" value="1"/>
</dbReference>
<dbReference type="SUPFAM" id="SSF51445">
    <property type="entry name" value="(Trans)glycosidases"/>
    <property type="match status" value="1"/>
</dbReference>
<feature type="active site" description="Proton donor" evidence="10">
    <location>
        <position position="194"/>
    </location>
</feature>
<dbReference type="InterPro" id="IPR022790">
    <property type="entry name" value="GH26_dom"/>
</dbReference>
<dbReference type="EC" id="3.2.1.78" evidence="13"/>
<evidence type="ECO:0000256" key="6">
    <source>
        <dbReference type="ARBA" id="ARBA00022801"/>
    </source>
</evidence>
<evidence type="ECO:0000256" key="2">
    <source>
        <dbReference type="ARBA" id="ARBA00007754"/>
    </source>
</evidence>
<dbReference type="SUPFAM" id="SSF53474">
    <property type="entry name" value="alpha/beta-Hydrolases"/>
    <property type="match status" value="1"/>
</dbReference>
<dbReference type="Gene3D" id="3.20.20.80">
    <property type="entry name" value="Glycosidases"/>
    <property type="match status" value="1"/>
</dbReference>
<evidence type="ECO:0000256" key="5">
    <source>
        <dbReference type="ARBA" id="ARBA00022729"/>
    </source>
</evidence>